<name>A0A6V8PAB1_9ACTN</name>
<proteinExistence type="predicted"/>
<gene>
    <name evidence="1" type="ORF">HKBW3S34_00535</name>
</gene>
<reference evidence="1 2" key="1">
    <citation type="journal article" date="2020" name="Front. Microbiol.">
        <title>Single-cell genomics of novel Actinobacteria with the Wood-Ljungdahl pathway discovered in a serpentinizing system.</title>
        <authorList>
            <person name="Merino N."/>
            <person name="Kawai M."/>
            <person name="Boyd E.S."/>
            <person name="Colman D.R."/>
            <person name="McGlynn S.E."/>
            <person name="Nealson K.H."/>
            <person name="Kurokawa K."/>
            <person name="Hongoh Y."/>
        </authorList>
    </citation>
    <scope>NUCLEOTIDE SEQUENCE [LARGE SCALE GENOMIC DNA]</scope>
    <source>
        <strain evidence="1 2">S34</strain>
    </source>
</reference>
<dbReference type="AlphaFoldDB" id="A0A6V8PAB1"/>
<organism evidence="1 2">
    <name type="scientific">Candidatus Hakubella thermalkaliphila</name>
    <dbReference type="NCBI Taxonomy" id="2754717"/>
    <lineage>
        <taxon>Bacteria</taxon>
        <taxon>Bacillati</taxon>
        <taxon>Actinomycetota</taxon>
        <taxon>Actinomycetota incertae sedis</taxon>
        <taxon>Candidatus Hakubellales</taxon>
        <taxon>Candidatus Hakubellaceae</taxon>
        <taxon>Candidatus Hakubella</taxon>
    </lineage>
</organism>
<keyword evidence="2" id="KW-1185">Reference proteome</keyword>
<feature type="non-terminal residue" evidence="1">
    <location>
        <position position="1"/>
    </location>
</feature>
<accession>A0A6V8PAB1</accession>
<evidence type="ECO:0000313" key="2">
    <source>
        <dbReference type="Proteomes" id="UP000588083"/>
    </source>
</evidence>
<protein>
    <submittedName>
        <fullName evidence="1">Uncharacterized protein</fullName>
    </submittedName>
</protein>
<evidence type="ECO:0000313" key="1">
    <source>
        <dbReference type="EMBL" id="GFP29615.1"/>
    </source>
</evidence>
<dbReference type="Proteomes" id="UP000588083">
    <property type="component" value="Unassembled WGS sequence"/>
</dbReference>
<dbReference type="EMBL" id="BLRZ01000016">
    <property type="protein sequence ID" value="GFP29615.1"/>
    <property type="molecule type" value="Genomic_DNA"/>
</dbReference>
<sequence>LLADHLFKLLRLFFPDSLAFDRTGMLCPPVVDLPAEFN</sequence>
<comment type="caution">
    <text evidence="1">The sequence shown here is derived from an EMBL/GenBank/DDBJ whole genome shotgun (WGS) entry which is preliminary data.</text>
</comment>